<keyword evidence="1" id="KW-0812">Transmembrane</keyword>
<comment type="caution">
    <text evidence="2">The sequence shown here is derived from an EMBL/GenBank/DDBJ whole genome shotgun (WGS) entry which is preliminary data.</text>
</comment>
<evidence type="ECO:0000313" key="3">
    <source>
        <dbReference type="Proteomes" id="UP000031307"/>
    </source>
</evidence>
<keyword evidence="1" id="KW-1133">Transmembrane helix</keyword>
<evidence type="ECO:0008006" key="4">
    <source>
        <dbReference type="Google" id="ProtNLM"/>
    </source>
</evidence>
<dbReference type="PATRIC" id="fig|83552.4.peg.2745"/>
<evidence type="ECO:0000256" key="1">
    <source>
        <dbReference type="SAM" id="Phobius"/>
    </source>
</evidence>
<gene>
    <name evidence="2" type="ORF">DB43_AS00400</name>
</gene>
<evidence type="ECO:0000313" key="2">
    <source>
        <dbReference type="EMBL" id="KIA76170.1"/>
    </source>
</evidence>
<feature type="transmembrane region" description="Helical" evidence="1">
    <location>
        <begin position="144"/>
        <end position="165"/>
    </location>
</feature>
<feature type="transmembrane region" description="Helical" evidence="1">
    <location>
        <begin position="205"/>
        <end position="229"/>
    </location>
</feature>
<keyword evidence="1" id="KW-0472">Membrane</keyword>
<accession>A0A0C1C4S8</accession>
<reference evidence="2 3" key="1">
    <citation type="journal article" date="2014" name="Mol. Biol. Evol.">
        <title>Massive expansion of Ubiquitination-related gene families within the Chlamydiae.</title>
        <authorList>
            <person name="Domman D."/>
            <person name="Collingro A."/>
            <person name="Lagkouvardos I."/>
            <person name="Gehre L."/>
            <person name="Weinmaier T."/>
            <person name="Rattei T."/>
            <person name="Subtil A."/>
            <person name="Horn M."/>
        </authorList>
    </citation>
    <scope>NUCLEOTIDE SEQUENCE [LARGE SCALE GENOMIC DNA]</scope>
    <source>
        <strain evidence="2 3">OEW1</strain>
    </source>
</reference>
<feature type="transmembrane region" description="Helical" evidence="1">
    <location>
        <begin position="92"/>
        <end position="111"/>
    </location>
</feature>
<sequence>MPLGSFFFSTLSRIPKSVNLNTFLTMEERTMRSSNPTLQDNTFRSERYYSIDEQMTVSGVVNKTGILLSCVLLTAGWTWIKFYQTGDVQVVYPWMMLGAIGGLVLALVTAFKKEWAPVTSVGYALLEGLFIGGISSIFEKQFPGIVIQATALTFGTLFSMLAAYRSGFIQATDNFKLGIVAATGGIALVYVATMLLSMFGINVPYIYGSGPFGILFSLFVVVIAALNFILDFDFIEKGARQGAPKYMEWYGAFALMVTLIWLYVEFLRLLSKLRDR</sequence>
<feature type="transmembrane region" description="Helical" evidence="1">
    <location>
        <begin position="60"/>
        <end position="80"/>
    </location>
</feature>
<feature type="transmembrane region" description="Helical" evidence="1">
    <location>
        <begin position="177"/>
        <end position="199"/>
    </location>
</feature>
<name>A0A0C1C4S8_9BACT</name>
<protein>
    <recommendedName>
        <fullName evidence="4">Bax inhibitor-1/YccA family protein</fullName>
    </recommendedName>
</protein>
<feature type="transmembrane region" description="Helical" evidence="1">
    <location>
        <begin position="118"/>
        <end position="138"/>
    </location>
</feature>
<dbReference type="Proteomes" id="UP000031307">
    <property type="component" value="Unassembled WGS sequence"/>
</dbReference>
<organism evidence="2 3">
    <name type="scientific">Parachlamydia acanthamoebae</name>
    <dbReference type="NCBI Taxonomy" id="83552"/>
    <lineage>
        <taxon>Bacteria</taxon>
        <taxon>Pseudomonadati</taxon>
        <taxon>Chlamydiota</taxon>
        <taxon>Chlamydiia</taxon>
        <taxon>Parachlamydiales</taxon>
        <taxon>Parachlamydiaceae</taxon>
        <taxon>Parachlamydia</taxon>
    </lineage>
</organism>
<proteinExistence type="predicted"/>
<dbReference type="InterPro" id="IPR010539">
    <property type="entry name" value="BaxI_1-like"/>
</dbReference>
<dbReference type="PIRSF" id="PIRSF009160">
    <property type="entry name" value="UCP009160"/>
    <property type="match status" value="1"/>
</dbReference>
<dbReference type="AlphaFoldDB" id="A0A0C1C4S8"/>
<dbReference type="EMBL" id="JSAM01000129">
    <property type="protein sequence ID" value="KIA76170.1"/>
    <property type="molecule type" value="Genomic_DNA"/>
</dbReference>
<dbReference type="PANTHER" id="PTHR41282:SF1">
    <property type="entry name" value="CONSERVED TRANSMEMBRANE PROTEIN-RELATED"/>
    <property type="match status" value="1"/>
</dbReference>
<dbReference type="Pfam" id="PF12811">
    <property type="entry name" value="BaxI_1"/>
    <property type="match status" value="1"/>
</dbReference>
<feature type="transmembrane region" description="Helical" evidence="1">
    <location>
        <begin position="249"/>
        <end position="270"/>
    </location>
</feature>
<dbReference type="PANTHER" id="PTHR41282">
    <property type="entry name" value="CONSERVED TRANSMEMBRANE PROTEIN-RELATED"/>
    <property type="match status" value="1"/>
</dbReference>